<feature type="domain" description="Protein kinase" evidence="12">
    <location>
        <begin position="47"/>
        <end position="346"/>
    </location>
</feature>
<dbReference type="EMBL" id="CDMZ01002731">
    <property type="protein sequence ID" value="CEM43633.1"/>
    <property type="molecule type" value="Genomic_DNA"/>
</dbReference>
<evidence type="ECO:0000256" key="5">
    <source>
        <dbReference type="ARBA" id="ARBA00022679"/>
    </source>
</evidence>
<dbReference type="InterPro" id="IPR050117">
    <property type="entry name" value="MAPK"/>
</dbReference>
<accession>A0A0G4HI23</accession>
<organism evidence="13">
    <name type="scientific">Chromera velia CCMP2878</name>
    <dbReference type="NCBI Taxonomy" id="1169474"/>
    <lineage>
        <taxon>Eukaryota</taxon>
        <taxon>Sar</taxon>
        <taxon>Alveolata</taxon>
        <taxon>Colpodellida</taxon>
        <taxon>Chromeraceae</taxon>
        <taxon>Chromera</taxon>
    </lineage>
</organism>
<dbReference type="Gene3D" id="1.10.510.10">
    <property type="entry name" value="Transferase(Phosphotransferase) domain 1"/>
    <property type="match status" value="1"/>
</dbReference>
<evidence type="ECO:0000256" key="7">
    <source>
        <dbReference type="ARBA" id="ARBA00022777"/>
    </source>
</evidence>
<comment type="similarity">
    <text evidence="11">Belongs to the protein kinase superfamily. Ser/Thr protein kinase family. MAP kinase subfamily.</text>
</comment>
<evidence type="ECO:0000256" key="6">
    <source>
        <dbReference type="ARBA" id="ARBA00022741"/>
    </source>
</evidence>
<dbReference type="VEuPathDB" id="CryptoDB:Cvel_27692"/>
<dbReference type="SMART" id="SM00220">
    <property type="entry name" value="S_TKc"/>
    <property type="match status" value="1"/>
</dbReference>
<keyword evidence="3 10" id="KW-0723">Serine/threonine-protein kinase</keyword>
<evidence type="ECO:0000256" key="9">
    <source>
        <dbReference type="PROSITE-ProRule" id="PRU10141"/>
    </source>
</evidence>
<keyword evidence="6 9" id="KW-0547">Nucleotide-binding</keyword>
<name>A0A0G4HI23_9ALVE</name>
<dbReference type="EC" id="2.7.11.24" evidence="2 11"/>
<dbReference type="FunFam" id="3.30.200.20:FF:000028">
    <property type="entry name" value="Mitogen-activated protein kinase"/>
    <property type="match status" value="1"/>
</dbReference>
<dbReference type="GO" id="GO:0005524">
    <property type="term" value="F:ATP binding"/>
    <property type="evidence" value="ECO:0007669"/>
    <property type="project" value="UniProtKB-UniRule"/>
</dbReference>
<dbReference type="PROSITE" id="PS50011">
    <property type="entry name" value="PROTEIN_KINASE_DOM"/>
    <property type="match status" value="1"/>
</dbReference>
<comment type="cofactor">
    <cofactor evidence="1 11">
        <name>Mg(2+)</name>
        <dbReference type="ChEBI" id="CHEBI:18420"/>
    </cofactor>
</comment>
<dbReference type="InterPro" id="IPR000719">
    <property type="entry name" value="Prot_kinase_dom"/>
</dbReference>
<dbReference type="PANTHER" id="PTHR24055">
    <property type="entry name" value="MITOGEN-ACTIVATED PROTEIN KINASE"/>
    <property type="match status" value="1"/>
</dbReference>
<keyword evidence="11" id="KW-0460">Magnesium</keyword>
<gene>
    <name evidence="13" type="ORF">Cvel_27692</name>
</gene>
<dbReference type="PhylomeDB" id="A0A0G4HI23"/>
<sequence length="368" mass="41041">MSSSSSSSKGEKDRKRSTVSSAFGYKWATTEVVDGTSVTKLSIDERYEVTKVIGSGAYGLVCAGQDTKTGAKVAIKKIKRAFTDIVDAKRILRELRLLQQVKHENIIQLIDVMGSPPGKPFEDIYIVTNQMETDLARVVRSKQALMNEHIQYFLYQILRAVLFMHSAGIIHRDLKPGNLLVNQNCDLRICDFGLARGVAAGEKEGAEAAKGDEKELLTEYVVTRWYRAPEVMLSSQEYAKGIDIWAVGCIFAELLGRKTLLPGTDYINQVNQMIDLLGTPDKEDLAFVSNARAKKYIESLPAKPGADLKAKFPNAPPEALDLLKKLLKFNPAKRATAHEALRHPYLAHLHDPSDEPTLDKPFDFEYEK</sequence>
<dbReference type="PROSITE" id="PS01351">
    <property type="entry name" value="MAPK"/>
    <property type="match status" value="1"/>
</dbReference>
<dbReference type="SUPFAM" id="SSF56112">
    <property type="entry name" value="Protein kinase-like (PK-like)"/>
    <property type="match status" value="1"/>
</dbReference>
<dbReference type="PROSITE" id="PS00108">
    <property type="entry name" value="PROTEIN_KINASE_ST"/>
    <property type="match status" value="1"/>
</dbReference>
<keyword evidence="8 9" id="KW-0067">ATP-binding</keyword>
<evidence type="ECO:0000256" key="8">
    <source>
        <dbReference type="ARBA" id="ARBA00022840"/>
    </source>
</evidence>
<dbReference type="InterPro" id="IPR017441">
    <property type="entry name" value="Protein_kinase_ATP_BS"/>
</dbReference>
<dbReference type="Gene3D" id="3.30.200.20">
    <property type="entry name" value="Phosphorylase Kinase, domain 1"/>
    <property type="match status" value="1"/>
</dbReference>
<evidence type="ECO:0000256" key="4">
    <source>
        <dbReference type="ARBA" id="ARBA00022553"/>
    </source>
</evidence>
<dbReference type="GO" id="GO:0004707">
    <property type="term" value="F:MAP kinase activity"/>
    <property type="evidence" value="ECO:0007669"/>
    <property type="project" value="UniProtKB-EC"/>
</dbReference>
<protein>
    <recommendedName>
        <fullName evidence="2 11">Mitogen-activated protein kinase</fullName>
        <ecNumber evidence="2 11">2.7.11.24</ecNumber>
    </recommendedName>
</protein>
<evidence type="ECO:0000313" key="13">
    <source>
        <dbReference type="EMBL" id="CEM43633.1"/>
    </source>
</evidence>
<dbReference type="InterPro" id="IPR003527">
    <property type="entry name" value="MAP_kinase_CS"/>
</dbReference>
<comment type="activity regulation">
    <text evidence="11">Activated by threonine and tyrosine phosphorylation.</text>
</comment>
<feature type="binding site" evidence="9">
    <location>
        <position position="77"/>
    </location>
    <ligand>
        <name>ATP</name>
        <dbReference type="ChEBI" id="CHEBI:30616"/>
    </ligand>
</feature>
<dbReference type="FunFam" id="1.10.510.10:FF:000040">
    <property type="entry name" value="Mitogen-activated protein kinase"/>
    <property type="match status" value="1"/>
</dbReference>
<keyword evidence="4" id="KW-0597">Phosphoprotein</keyword>
<evidence type="ECO:0000256" key="1">
    <source>
        <dbReference type="ARBA" id="ARBA00001946"/>
    </source>
</evidence>
<evidence type="ECO:0000259" key="12">
    <source>
        <dbReference type="PROSITE" id="PS50011"/>
    </source>
</evidence>
<keyword evidence="7 11" id="KW-0418">Kinase</keyword>
<comment type="catalytic activity">
    <reaction evidence="11">
        <text>L-threonyl-[protein] + ATP = O-phospho-L-threonyl-[protein] + ADP + H(+)</text>
        <dbReference type="Rhea" id="RHEA:46608"/>
        <dbReference type="Rhea" id="RHEA-COMP:11060"/>
        <dbReference type="Rhea" id="RHEA-COMP:11605"/>
        <dbReference type="ChEBI" id="CHEBI:15378"/>
        <dbReference type="ChEBI" id="CHEBI:30013"/>
        <dbReference type="ChEBI" id="CHEBI:30616"/>
        <dbReference type="ChEBI" id="CHEBI:61977"/>
        <dbReference type="ChEBI" id="CHEBI:456216"/>
        <dbReference type="EC" id="2.7.11.24"/>
    </reaction>
</comment>
<dbReference type="AlphaFoldDB" id="A0A0G4HI23"/>
<keyword evidence="5 11" id="KW-0808">Transferase</keyword>
<evidence type="ECO:0000256" key="3">
    <source>
        <dbReference type="ARBA" id="ARBA00022527"/>
    </source>
</evidence>
<dbReference type="PROSITE" id="PS00107">
    <property type="entry name" value="PROTEIN_KINASE_ATP"/>
    <property type="match status" value="1"/>
</dbReference>
<evidence type="ECO:0000256" key="11">
    <source>
        <dbReference type="RuleBase" id="RU361165"/>
    </source>
</evidence>
<evidence type="ECO:0000256" key="2">
    <source>
        <dbReference type="ARBA" id="ARBA00012411"/>
    </source>
</evidence>
<dbReference type="CDD" id="cd07834">
    <property type="entry name" value="STKc_MAPK"/>
    <property type="match status" value="1"/>
</dbReference>
<evidence type="ECO:0000256" key="10">
    <source>
        <dbReference type="RuleBase" id="RU000304"/>
    </source>
</evidence>
<proteinExistence type="inferred from homology"/>
<dbReference type="InterPro" id="IPR008271">
    <property type="entry name" value="Ser/Thr_kinase_AS"/>
</dbReference>
<reference evidence="13" key="1">
    <citation type="submission" date="2014-11" db="EMBL/GenBank/DDBJ databases">
        <authorList>
            <person name="Otto D Thomas"/>
            <person name="Naeem Raeece"/>
        </authorList>
    </citation>
    <scope>NUCLEOTIDE SEQUENCE</scope>
</reference>
<dbReference type="Pfam" id="PF00069">
    <property type="entry name" value="Pkinase"/>
    <property type="match status" value="1"/>
</dbReference>
<dbReference type="InterPro" id="IPR011009">
    <property type="entry name" value="Kinase-like_dom_sf"/>
</dbReference>